<name>A0A919NDH3_9ACTN</name>
<protein>
    <submittedName>
        <fullName evidence="1">Uncharacterized protein</fullName>
    </submittedName>
</protein>
<proteinExistence type="predicted"/>
<gene>
    <name evidence="1" type="ORF">Asi03nite_63450</name>
</gene>
<dbReference type="AlphaFoldDB" id="A0A919NDH3"/>
<dbReference type="RefSeq" id="WP_203684155.1">
    <property type="nucleotide sequence ID" value="NZ_BOMW01000068.1"/>
</dbReference>
<dbReference type="EMBL" id="BOMW01000068">
    <property type="protein sequence ID" value="GIF08807.1"/>
    <property type="molecule type" value="Genomic_DNA"/>
</dbReference>
<evidence type="ECO:0000313" key="1">
    <source>
        <dbReference type="EMBL" id="GIF08807.1"/>
    </source>
</evidence>
<keyword evidence="2" id="KW-1185">Reference proteome</keyword>
<organism evidence="1 2">
    <name type="scientific">Actinoplanes siamensis</name>
    <dbReference type="NCBI Taxonomy" id="1223317"/>
    <lineage>
        <taxon>Bacteria</taxon>
        <taxon>Bacillati</taxon>
        <taxon>Actinomycetota</taxon>
        <taxon>Actinomycetes</taxon>
        <taxon>Micromonosporales</taxon>
        <taxon>Micromonosporaceae</taxon>
        <taxon>Actinoplanes</taxon>
    </lineage>
</organism>
<accession>A0A919NDH3</accession>
<comment type="caution">
    <text evidence="1">The sequence shown here is derived from an EMBL/GenBank/DDBJ whole genome shotgun (WGS) entry which is preliminary data.</text>
</comment>
<dbReference type="Proteomes" id="UP000629619">
    <property type="component" value="Unassembled WGS sequence"/>
</dbReference>
<reference evidence="1" key="1">
    <citation type="submission" date="2021-01" db="EMBL/GenBank/DDBJ databases">
        <title>Whole genome shotgun sequence of Actinoplanes siamensis NBRC 109076.</title>
        <authorList>
            <person name="Komaki H."/>
            <person name="Tamura T."/>
        </authorList>
    </citation>
    <scope>NUCLEOTIDE SEQUENCE</scope>
    <source>
        <strain evidence="1">NBRC 109076</strain>
    </source>
</reference>
<evidence type="ECO:0000313" key="2">
    <source>
        <dbReference type="Proteomes" id="UP000629619"/>
    </source>
</evidence>
<sequence length="128" mass="14382">MVELLADNPAGRGQTGEEAGQLLYQLDRDAEAALTFQAPAEALREAGGSRVPRRRLMALNYADEVEKAEKLIAMVTRRYAELPAGVAEEPGVRREHWIFAFEPAYMFLRRGGLPKRWPVWLARPNGYA</sequence>